<dbReference type="GO" id="GO:0036297">
    <property type="term" value="P:interstrand cross-link repair"/>
    <property type="evidence" value="ECO:0007669"/>
    <property type="project" value="InterPro"/>
</dbReference>
<dbReference type="GO" id="GO:0005634">
    <property type="term" value="C:nucleus"/>
    <property type="evidence" value="ECO:0007669"/>
    <property type="project" value="InterPro"/>
</dbReference>
<dbReference type="AlphaFoldDB" id="A0A4Y1R0Z7"/>
<dbReference type="PANTHER" id="PTHR16047">
    <property type="entry name" value="RFWD3 PROTEIN"/>
    <property type="match status" value="1"/>
</dbReference>
<dbReference type="PANTHER" id="PTHR16047:SF7">
    <property type="entry name" value="E3 UBIQUITIN-PROTEIN LIGASE RFWD3"/>
    <property type="match status" value="1"/>
</dbReference>
<feature type="compositionally biased region" description="Acidic residues" evidence="2">
    <location>
        <begin position="1"/>
        <end position="13"/>
    </location>
</feature>
<dbReference type="InterPro" id="IPR037381">
    <property type="entry name" value="RFWD3"/>
</dbReference>
<dbReference type="SUPFAM" id="SSF57850">
    <property type="entry name" value="RING/U-box"/>
    <property type="match status" value="1"/>
</dbReference>
<dbReference type="GO" id="GO:0008270">
    <property type="term" value="F:zinc ion binding"/>
    <property type="evidence" value="ECO:0007669"/>
    <property type="project" value="UniProtKB-KW"/>
</dbReference>
<evidence type="ECO:0000256" key="1">
    <source>
        <dbReference type="PROSITE-ProRule" id="PRU00175"/>
    </source>
</evidence>
<dbReference type="PROSITE" id="PS50089">
    <property type="entry name" value="ZF_RING_2"/>
    <property type="match status" value="1"/>
</dbReference>
<dbReference type="InterPro" id="IPR013083">
    <property type="entry name" value="Znf_RING/FYVE/PHD"/>
</dbReference>
<reference evidence="4" key="1">
    <citation type="journal article" date="2019" name="Science">
        <title>Mutation of a bHLH transcription factor allowed almond domestication.</title>
        <authorList>
            <person name="Sanchez-Perez R."/>
            <person name="Pavan S."/>
            <person name="Mazzeo R."/>
            <person name="Moldovan C."/>
            <person name="Aiese Cigliano R."/>
            <person name="Del Cueto J."/>
            <person name="Ricciardi F."/>
            <person name="Lotti C."/>
            <person name="Ricciardi L."/>
            <person name="Dicenta F."/>
            <person name="Lopez-Marques R.L."/>
            <person name="Lindberg Moller B."/>
        </authorList>
    </citation>
    <scope>NUCLEOTIDE SEQUENCE</scope>
</reference>
<dbReference type="GO" id="GO:0004842">
    <property type="term" value="F:ubiquitin-protein transferase activity"/>
    <property type="evidence" value="ECO:0007669"/>
    <property type="project" value="InterPro"/>
</dbReference>
<name>A0A4Y1R0Z7_PRUDU</name>
<proteinExistence type="predicted"/>
<sequence>MLIDGEEEQEEQQQTDGRTPMPERKKSCLLLSLRIRGTKGKKSWSSQGDHQVSCLPCGHVYGMSCISKWIQQCGGTSAKCPQCNTKYKLKDIIKLYASPVVVLDESLQKKVKSLDAEVVSLKTEYLLFNKVLTAISIPSPRTLEVAEPVV</sequence>
<gene>
    <name evidence="4" type="ORF">Prudu_007008</name>
</gene>
<dbReference type="Gene3D" id="3.30.40.10">
    <property type="entry name" value="Zinc/RING finger domain, C3HC4 (zinc finger)"/>
    <property type="match status" value="1"/>
</dbReference>
<dbReference type="GO" id="GO:0016567">
    <property type="term" value="P:protein ubiquitination"/>
    <property type="evidence" value="ECO:0007669"/>
    <property type="project" value="InterPro"/>
</dbReference>
<dbReference type="InterPro" id="IPR001841">
    <property type="entry name" value="Znf_RING"/>
</dbReference>
<dbReference type="EMBL" id="AP019298">
    <property type="protein sequence ID" value="BBG97781.1"/>
    <property type="molecule type" value="Genomic_DNA"/>
</dbReference>
<keyword evidence="1" id="KW-0863">Zinc-finger</keyword>
<organism evidence="4">
    <name type="scientific">Prunus dulcis</name>
    <name type="common">Almond</name>
    <name type="synonym">Amygdalus dulcis</name>
    <dbReference type="NCBI Taxonomy" id="3755"/>
    <lineage>
        <taxon>Eukaryota</taxon>
        <taxon>Viridiplantae</taxon>
        <taxon>Streptophyta</taxon>
        <taxon>Embryophyta</taxon>
        <taxon>Tracheophyta</taxon>
        <taxon>Spermatophyta</taxon>
        <taxon>Magnoliopsida</taxon>
        <taxon>eudicotyledons</taxon>
        <taxon>Gunneridae</taxon>
        <taxon>Pentapetalae</taxon>
        <taxon>rosids</taxon>
        <taxon>fabids</taxon>
        <taxon>Rosales</taxon>
        <taxon>Rosaceae</taxon>
        <taxon>Amygdaloideae</taxon>
        <taxon>Amygdaleae</taxon>
        <taxon>Prunus</taxon>
    </lineage>
</organism>
<keyword evidence="1" id="KW-0479">Metal-binding</keyword>
<evidence type="ECO:0000259" key="3">
    <source>
        <dbReference type="PROSITE" id="PS50089"/>
    </source>
</evidence>
<feature type="region of interest" description="Disordered" evidence="2">
    <location>
        <begin position="1"/>
        <end position="23"/>
    </location>
</feature>
<protein>
    <submittedName>
        <fullName evidence="4">Transducin/WD40 repeat-like superfamily protein</fullName>
    </submittedName>
</protein>
<keyword evidence="1" id="KW-0862">Zinc</keyword>
<evidence type="ECO:0000313" key="4">
    <source>
        <dbReference type="EMBL" id="BBG97781.1"/>
    </source>
</evidence>
<feature type="domain" description="RING-type" evidence="3">
    <location>
        <begin position="55"/>
        <end position="84"/>
    </location>
</feature>
<accession>A0A4Y1R0Z7</accession>
<evidence type="ECO:0000256" key="2">
    <source>
        <dbReference type="SAM" id="MobiDB-lite"/>
    </source>
</evidence>